<feature type="domain" description="Membrane insertase YidC/Oxa/ALB C-terminal" evidence="11">
    <location>
        <begin position="33"/>
        <end position="229"/>
    </location>
</feature>
<proteinExistence type="inferred from homology"/>
<dbReference type="NCBIfam" id="TIGR03592">
    <property type="entry name" value="yidC_oxa1_cterm"/>
    <property type="match status" value="1"/>
</dbReference>
<keyword evidence="5" id="KW-0653">Protein transport</keyword>
<dbReference type="InterPro" id="IPR001708">
    <property type="entry name" value="YidC/ALB3/OXA1/COX18"/>
</dbReference>
<dbReference type="Proteomes" id="UP000177360">
    <property type="component" value="Unassembled WGS sequence"/>
</dbReference>
<keyword evidence="6 10" id="KW-1133">Transmembrane helix</keyword>
<evidence type="ECO:0000313" key="12">
    <source>
        <dbReference type="EMBL" id="OGZ20100.1"/>
    </source>
</evidence>
<comment type="subcellular location">
    <subcellularLocation>
        <location evidence="1">Cell membrane</location>
        <topology evidence="1">Multi-pass membrane protein</topology>
    </subcellularLocation>
    <subcellularLocation>
        <location evidence="9">Membrane</location>
        <topology evidence="9">Multi-pass membrane protein</topology>
    </subcellularLocation>
</comment>
<evidence type="ECO:0000256" key="4">
    <source>
        <dbReference type="ARBA" id="ARBA00022692"/>
    </source>
</evidence>
<feature type="transmembrane region" description="Helical" evidence="10">
    <location>
        <begin position="194"/>
        <end position="216"/>
    </location>
</feature>
<dbReference type="CDD" id="cd20070">
    <property type="entry name" value="5TM_YidC_Alb3"/>
    <property type="match status" value="1"/>
</dbReference>
<dbReference type="PANTHER" id="PTHR12428">
    <property type="entry name" value="OXA1"/>
    <property type="match status" value="1"/>
</dbReference>
<reference evidence="12 13" key="1">
    <citation type="journal article" date="2016" name="Nat. Commun.">
        <title>Thousands of microbial genomes shed light on interconnected biogeochemical processes in an aquifer system.</title>
        <authorList>
            <person name="Anantharaman K."/>
            <person name="Brown C.T."/>
            <person name="Hug L.A."/>
            <person name="Sharon I."/>
            <person name="Castelle C.J."/>
            <person name="Probst A.J."/>
            <person name="Thomas B.C."/>
            <person name="Singh A."/>
            <person name="Wilkins M.J."/>
            <person name="Karaoz U."/>
            <person name="Brodie E.L."/>
            <person name="Williams K.H."/>
            <person name="Hubbard S.S."/>
            <person name="Banfield J.F."/>
        </authorList>
    </citation>
    <scope>NUCLEOTIDE SEQUENCE [LARGE SCALE GENOMIC DNA]</scope>
</reference>
<dbReference type="GO" id="GO:0005886">
    <property type="term" value="C:plasma membrane"/>
    <property type="evidence" value="ECO:0007669"/>
    <property type="project" value="UniProtKB-SubCell"/>
</dbReference>
<keyword evidence="2" id="KW-0813">Transport</keyword>
<gene>
    <name evidence="12" type="ORF">A2626_01500</name>
</gene>
<accession>A0A1G2E421</accession>
<comment type="caution">
    <text evidence="12">The sequence shown here is derived from an EMBL/GenBank/DDBJ whole genome shotgun (WGS) entry which is preliminary data.</text>
</comment>
<evidence type="ECO:0000256" key="9">
    <source>
        <dbReference type="RuleBase" id="RU003945"/>
    </source>
</evidence>
<dbReference type="PANTHER" id="PTHR12428:SF65">
    <property type="entry name" value="CYTOCHROME C OXIDASE ASSEMBLY PROTEIN COX18, MITOCHONDRIAL"/>
    <property type="match status" value="1"/>
</dbReference>
<dbReference type="GO" id="GO:0032977">
    <property type="term" value="F:membrane insertase activity"/>
    <property type="evidence" value="ECO:0007669"/>
    <property type="project" value="InterPro"/>
</dbReference>
<dbReference type="InterPro" id="IPR028055">
    <property type="entry name" value="YidC/Oxa/ALB_C"/>
</dbReference>
<protein>
    <recommendedName>
        <fullName evidence="11">Membrane insertase YidC/Oxa/ALB C-terminal domain-containing protein</fullName>
    </recommendedName>
</protein>
<feature type="transmembrane region" description="Helical" evidence="10">
    <location>
        <begin position="98"/>
        <end position="118"/>
    </location>
</feature>
<keyword evidence="8" id="KW-0143">Chaperone</keyword>
<evidence type="ECO:0000256" key="2">
    <source>
        <dbReference type="ARBA" id="ARBA00022448"/>
    </source>
</evidence>
<dbReference type="Pfam" id="PF02096">
    <property type="entry name" value="60KD_IMP"/>
    <property type="match status" value="1"/>
</dbReference>
<evidence type="ECO:0000256" key="10">
    <source>
        <dbReference type="SAM" id="Phobius"/>
    </source>
</evidence>
<dbReference type="InterPro" id="IPR047196">
    <property type="entry name" value="YidC_ALB_C"/>
</dbReference>
<keyword evidence="7 10" id="KW-0472">Membrane</keyword>
<dbReference type="GO" id="GO:0015031">
    <property type="term" value="P:protein transport"/>
    <property type="evidence" value="ECO:0007669"/>
    <property type="project" value="UniProtKB-KW"/>
</dbReference>
<evidence type="ECO:0000256" key="1">
    <source>
        <dbReference type="ARBA" id="ARBA00004651"/>
    </source>
</evidence>
<evidence type="ECO:0000259" key="11">
    <source>
        <dbReference type="Pfam" id="PF02096"/>
    </source>
</evidence>
<dbReference type="GO" id="GO:0051205">
    <property type="term" value="P:protein insertion into membrane"/>
    <property type="evidence" value="ECO:0007669"/>
    <property type="project" value="TreeGrafter"/>
</dbReference>
<evidence type="ECO:0000256" key="8">
    <source>
        <dbReference type="ARBA" id="ARBA00023186"/>
    </source>
</evidence>
<organism evidence="12 13">
    <name type="scientific">Candidatus Nealsonbacteria bacterium RIFCSPHIGHO2_01_FULL_38_55</name>
    <dbReference type="NCBI Taxonomy" id="1801664"/>
    <lineage>
        <taxon>Bacteria</taxon>
        <taxon>Candidatus Nealsoniibacteriota</taxon>
    </lineage>
</organism>
<dbReference type="EMBL" id="MHLZ01000012">
    <property type="protein sequence ID" value="OGZ20100.1"/>
    <property type="molecule type" value="Genomic_DNA"/>
</dbReference>
<evidence type="ECO:0000256" key="6">
    <source>
        <dbReference type="ARBA" id="ARBA00022989"/>
    </source>
</evidence>
<evidence type="ECO:0000256" key="3">
    <source>
        <dbReference type="ARBA" id="ARBA00022475"/>
    </source>
</evidence>
<keyword evidence="3" id="KW-1003">Cell membrane</keyword>
<comment type="similarity">
    <text evidence="9">Belongs to the OXA1/ALB3/YidC family.</text>
</comment>
<feature type="transmembrane region" description="Helical" evidence="10">
    <location>
        <begin position="155"/>
        <end position="173"/>
    </location>
</feature>
<sequence length="237" mass="26981">MSFIGNFFYLILYQPLFNILVLLCKYLPWNDLGLAIITLTVLIKLALYPLGAKAIKSQKALAKIQPKVKEIQEKFKSDKEAQGRETLALYKREKINPFSGIAVLLIQLPILIALYQLFWKGIGPDQMNNLYAFMSFSGQVNLNFLGFLNLGGPNWAIALIAGVLQYWQAKMLAPKKTQKKTSDFSDQMQKQMTIFMPGFTFLLLLSIPSALGLYWITTTLFTIIQQYFVFKADNNTK</sequence>
<feature type="transmembrane region" description="Helical" evidence="10">
    <location>
        <begin position="7"/>
        <end position="28"/>
    </location>
</feature>
<feature type="transmembrane region" description="Helical" evidence="10">
    <location>
        <begin position="34"/>
        <end position="51"/>
    </location>
</feature>
<name>A0A1G2E421_9BACT</name>
<evidence type="ECO:0000256" key="5">
    <source>
        <dbReference type="ARBA" id="ARBA00022927"/>
    </source>
</evidence>
<evidence type="ECO:0000313" key="13">
    <source>
        <dbReference type="Proteomes" id="UP000177360"/>
    </source>
</evidence>
<dbReference type="AlphaFoldDB" id="A0A1G2E421"/>
<keyword evidence="4 9" id="KW-0812">Transmembrane</keyword>
<evidence type="ECO:0000256" key="7">
    <source>
        <dbReference type="ARBA" id="ARBA00023136"/>
    </source>
</evidence>